<evidence type="ECO:0000256" key="10">
    <source>
        <dbReference type="ARBA" id="ARBA00023136"/>
    </source>
</evidence>
<keyword evidence="10" id="KW-0472">Membrane</keyword>
<evidence type="ECO:0000256" key="6">
    <source>
        <dbReference type="ARBA" id="ARBA00022801"/>
    </source>
</evidence>
<keyword evidence="9" id="KW-0496">Mitochondrion</keyword>
<dbReference type="InterPro" id="IPR014851">
    <property type="entry name" value="BCS1_N"/>
</dbReference>
<dbReference type="EMBL" id="JAGMUV010000008">
    <property type="protein sequence ID" value="KAH7146040.1"/>
    <property type="molecule type" value="Genomic_DNA"/>
</dbReference>
<dbReference type="PANTHER" id="PTHR23070">
    <property type="entry name" value="BCS1 AAA-TYPE ATPASE"/>
    <property type="match status" value="1"/>
</dbReference>
<dbReference type="InterPro" id="IPR003959">
    <property type="entry name" value="ATPase_AAA_core"/>
</dbReference>
<protein>
    <submittedName>
        <fullName evidence="16">P-loop containing nucleoside triphosphate hydrolase protein</fullName>
    </submittedName>
</protein>
<dbReference type="SUPFAM" id="SSF52540">
    <property type="entry name" value="P-loop containing nucleoside triphosphate hydrolases"/>
    <property type="match status" value="1"/>
</dbReference>
<evidence type="ECO:0000256" key="12">
    <source>
        <dbReference type="RuleBase" id="RU003651"/>
    </source>
</evidence>
<evidence type="ECO:0000256" key="5">
    <source>
        <dbReference type="ARBA" id="ARBA00022792"/>
    </source>
</evidence>
<dbReference type="SMART" id="SM00382">
    <property type="entry name" value="AAA"/>
    <property type="match status" value="1"/>
</dbReference>
<dbReference type="PROSITE" id="PS00674">
    <property type="entry name" value="AAA"/>
    <property type="match status" value="1"/>
</dbReference>
<dbReference type="InterPro" id="IPR057495">
    <property type="entry name" value="AAA_lid_BCS1"/>
</dbReference>
<dbReference type="AlphaFoldDB" id="A0A9P9J656"/>
<evidence type="ECO:0000256" key="7">
    <source>
        <dbReference type="ARBA" id="ARBA00022840"/>
    </source>
</evidence>
<feature type="domain" description="BCS1 N-terminal" evidence="15">
    <location>
        <begin position="52"/>
        <end position="226"/>
    </location>
</feature>
<comment type="similarity">
    <text evidence="2">Belongs to the AAA ATPase family. BCS1 subfamily.</text>
</comment>
<evidence type="ECO:0000259" key="15">
    <source>
        <dbReference type="SMART" id="SM01024"/>
    </source>
</evidence>
<keyword evidence="17" id="KW-1185">Reference proteome</keyword>
<dbReference type="GO" id="GO:0005524">
    <property type="term" value="F:ATP binding"/>
    <property type="evidence" value="ECO:0007669"/>
    <property type="project" value="UniProtKB-KW"/>
</dbReference>
<keyword evidence="6 16" id="KW-0378">Hydrolase</keyword>
<keyword evidence="8" id="KW-1133">Transmembrane helix</keyword>
<dbReference type="SMART" id="SM01024">
    <property type="entry name" value="BCS1_N"/>
    <property type="match status" value="1"/>
</dbReference>
<evidence type="ECO:0000313" key="16">
    <source>
        <dbReference type="EMBL" id="KAH7146040.1"/>
    </source>
</evidence>
<proteinExistence type="inferred from homology"/>
<keyword evidence="7 12" id="KW-0067">ATP-binding</keyword>
<evidence type="ECO:0000256" key="13">
    <source>
        <dbReference type="SAM" id="MobiDB-lite"/>
    </source>
</evidence>
<dbReference type="Pfam" id="PF00004">
    <property type="entry name" value="AAA"/>
    <property type="match status" value="1"/>
</dbReference>
<dbReference type="InterPro" id="IPR003960">
    <property type="entry name" value="ATPase_AAA_CS"/>
</dbReference>
<organism evidence="16 17">
    <name type="scientific">Dactylonectria macrodidyma</name>
    <dbReference type="NCBI Taxonomy" id="307937"/>
    <lineage>
        <taxon>Eukaryota</taxon>
        <taxon>Fungi</taxon>
        <taxon>Dikarya</taxon>
        <taxon>Ascomycota</taxon>
        <taxon>Pezizomycotina</taxon>
        <taxon>Sordariomycetes</taxon>
        <taxon>Hypocreomycetidae</taxon>
        <taxon>Hypocreales</taxon>
        <taxon>Nectriaceae</taxon>
        <taxon>Dactylonectria</taxon>
    </lineage>
</organism>
<sequence>MTLLSSTSPPLIQGALSQQMSVLDLFLPGFTNLTSVASQVLSGNLSGYTHLMCIFALVAFLKPYVFQLRSWFIEHFSKSHRRSTSNTLTKSDETYDMIQAWVSSRGLDNAARSLLAKVRTKQQTHEGHDTRTKKALRYAPWEGSFCFWYKKNLLFYQTTQVDVGFHRQEQISVTCVGRSSRILKGLLEDCRLEYLNESKNKTTIHGHRDDCWRKEKAVTARPLSTVILDEKQKGSLLRELRDFLDPETRRWYSEHSMSYKQGYLLHGPPETGKSSFSLSIAGELDMDIYVVSIPSTNDQMLKGLFAGLPDRCVVLLEDIDAAGATCSRDPGAEDSDSDADTKPRRRGVTLSGLLNVLDGVASQEDRVLIMTTNHPKKLDEALTRPGRVDFKVEFQLADRSIAKEIYRFMFGQHGRDVAGDGQQEGCDGEVGRQAKAFAAMVPESEFSPAEIMSYLLRHRRCPAAAIENCGQWADNLLREKRAKKEASKDGRKNQRD</sequence>
<dbReference type="InterPro" id="IPR003593">
    <property type="entry name" value="AAA+_ATPase"/>
</dbReference>
<dbReference type="Gene3D" id="3.40.50.300">
    <property type="entry name" value="P-loop containing nucleotide triphosphate hydrolases"/>
    <property type="match status" value="1"/>
</dbReference>
<keyword evidence="4 12" id="KW-0547">Nucleotide-binding</keyword>
<evidence type="ECO:0000256" key="8">
    <source>
        <dbReference type="ARBA" id="ARBA00022989"/>
    </source>
</evidence>
<feature type="domain" description="AAA+ ATPase" evidence="14">
    <location>
        <begin position="259"/>
        <end position="398"/>
    </location>
</feature>
<comment type="subcellular location">
    <subcellularLocation>
        <location evidence="1">Mitochondrion inner membrane</location>
        <topology evidence="1">Single-pass membrane protein</topology>
    </subcellularLocation>
</comment>
<evidence type="ECO:0000256" key="9">
    <source>
        <dbReference type="ARBA" id="ARBA00023128"/>
    </source>
</evidence>
<evidence type="ECO:0000256" key="4">
    <source>
        <dbReference type="ARBA" id="ARBA00022741"/>
    </source>
</evidence>
<reference evidence="16" key="1">
    <citation type="journal article" date="2021" name="Nat. Commun.">
        <title>Genetic determinants of endophytism in the Arabidopsis root mycobiome.</title>
        <authorList>
            <person name="Mesny F."/>
            <person name="Miyauchi S."/>
            <person name="Thiergart T."/>
            <person name="Pickel B."/>
            <person name="Atanasova L."/>
            <person name="Karlsson M."/>
            <person name="Huettel B."/>
            <person name="Barry K.W."/>
            <person name="Haridas S."/>
            <person name="Chen C."/>
            <person name="Bauer D."/>
            <person name="Andreopoulos W."/>
            <person name="Pangilinan J."/>
            <person name="LaButti K."/>
            <person name="Riley R."/>
            <person name="Lipzen A."/>
            <person name="Clum A."/>
            <person name="Drula E."/>
            <person name="Henrissat B."/>
            <person name="Kohler A."/>
            <person name="Grigoriev I.V."/>
            <person name="Martin F.M."/>
            <person name="Hacquard S."/>
        </authorList>
    </citation>
    <scope>NUCLEOTIDE SEQUENCE</scope>
    <source>
        <strain evidence="16">MPI-CAGE-AT-0147</strain>
    </source>
</reference>
<comment type="caution">
    <text evidence="16">The sequence shown here is derived from an EMBL/GenBank/DDBJ whole genome shotgun (WGS) entry which is preliminary data.</text>
</comment>
<dbReference type="GO" id="GO:0005743">
    <property type="term" value="C:mitochondrial inner membrane"/>
    <property type="evidence" value="ECO:0007669"/>
    <property type="project" value="UniProtKB-SubCell"/>
</dbReference>
<dbReference type="Pfam" id="PF25426">
    <property type="entry name" value="AAA_lid_BCS1"/>
    <property type="match status" value="1"/>
</dbReference>
<dbReference type="Pfam" id="PF08740">
    <property type="entry name" value="BCS1_N"/>
    <property type="match status" value="1"/>
</dbReference>
<dbReference type="InterPro" id="IPR027417">
    <property type="entry name" value="P-loop_NTPase"/>
</dbReference>
<dbReference type="OrthoDB" id="10251412at2759"/>
<evidence type="ECO:0000259" key="14">
    <source>
        <dbReference type="SMART" id="SM00382"/>
    </source>
</evidence>
<evidence type="ECO:0000256" key="1">
    <source>
        <dbReference type="ARBA" id="ARBA00004434"/>
    </source>
</evidence>
<keyword evidence="3" id="KW-0812">Transmembrane</keyword>
<evidence type="ECO:0000256" key="3">
    <source>
        <dbReference type="ARBA" id="ARBA00022692"/>
    </source>
</evidence>
<evidence type="ECO:0000256" key="11">
    <source>
        <dbReference type="ARBA" id="ARBA00048778"/>
    </source>
</evidence>
<evidence type="ECO:0000313" key="17">
    <source>
        <dbReference type="Proteomes" id="UP000738349"/>
    </source>
</evidence>
<gene>
    <name evidence="16" type="ORF">EDB81DRAFT_651542</name>
</gene>
<accession>A0A9P9J656</accession>
<keyword evidence="5" id="KW-0999">Mitochondrion inner membrane</keyword>
<dbReference type="InterPro" id="IPR050747">
    <property type="entry name" value="Mitochondrial_chaperone_BCS1"/>
</dbReference>
<name>A0A9P9J656_9HYPO</name>
<feature type="region of interest" description="Disordered" evidence="13">
    <location>
        <begin position="325"/>
        <end position="345"/>
    </location>
</feature>
<evidence type="ECO:0000256" key="2">
    <source>
        <dbReference type="ARBA" id="ARBA00007448"/>
    </source>
</evidence>
<dbReference type="Proteomes" id="UP000738349">
    <property type="component" value="Unassembled WGS sequence"/>
</dbReference>
<dbReference type="GO" id="GO:0016887">
    <property type="term" value="F:ATP hydrolysis activity"/>
    <property type="evidence" value="ECO:0007669"/>
    <property type="project" value="InterPro"/>
</dbReference>
<comment type="catalytic activity">
    <reaction evidence="11">
        <text>ATP + H2O = ADP + phosphate + H(+)</text>
        <dbReference type="Rhea" id="RHEA:13065"/>
        <dbReference type="ChEBI" id="CHEBI:15377"/>
        <dbReference type="ChEBI" id="CHEBI:15378"/>
        <dbReference type="ChEBI" id="CHEBI:30616"/>
        <dbReference type="ChEBI" id="CHEBI:43474"/>
        <dbReference type="ChEBI" id="CHEBI:456216"/>
    </reaction>
    <physiologicalReaction direction="left-to-right" evidence="11">
        <dbReference type="Rhea" id="RHEA:13066"/>
    </physiologicalReaction>
</comment>